<evidence type="ECO:0000313" key="2">
    <source>
        <dbReference type="Proteomes" id="UP000193396"/>
    </source>
</evidence>
<accession>A0A1Y2LBA9</accession>
<gene>
    <name evidence="1" type="ORF">TALK_15525</name>
</gene>
<dbReference type="EMBL" id="JFKB01000011">
    <property type="protein sequence ID" value="OSQ46626.1"/>
    <property type="molecule type" value="Genomic_DNA"/>
</dbReference>
<proteinExistence type="predicted"/>
<dbReference type="RefSeq" id="WP_085620064.1">
    <property type="nucleotide sequence ID" value="NZ_JBLXHE010000020.1"/>
</dbReference>
<organism evidence="1 2">
    <name type="scientific">Thalassospira alkalitolerans</name>
    <dbReference type="NCBI Taxonomy" id="1293890"/>
    <lineage>
        <taxon>Bacteria</taxon>
        <taxon>Pseudomonadati</taxon>
        <taxon>Pseudomonadota</taxon>
        <taxon>Alphaproteobacteria</taxon>
        <taxon>Rhodospirillales</taxon>
        <taxon>Thalassospiraceae</taxon>
        <taxon>Thalassospira</taxon>
    </lineage>
</organism>
<reference evidence="1 2" key="1">
    <citation type="submission" date="2014-03" db="EMBL/GenBank/DDBJ databases">
        <title>The draft genome sequence of Thalassospira alkalitolerans JCM 18968.</title>
        <authorList>
            <person name="Lai Q."/>
            <person name="Shao Z."/>
        </authorList>
    </citation>
    <scope>NUCLEOTIDE SEQUENCE [LARGE SCALE GENOMIC DNA]</scope>
    <source>
        <strain evidence="1 2">JCM 18968</strain>
    </source>
</reference>
<dbReference type="Proteomes" id="UP000193396">
    <property type="component" value="Unassembled WGS sequence"/>
</dbReference>
<name>A0A1Y2LBA9_9PROT</name>
<comment type="caution">
    <text evidence="1">The sequence shown here is derived from an EMBL/GenBank/DDBJ whole genome shotgun (WGS) entry which is preliminary data.</text>
</comment>
<sequence>MDISLTQDDRVRVGSNYATGFNGCSGSTAVAIHGNRSERFAGPVLGRVCRVLVVRSALALGQSMPVPVNDAVYLWYFGLARIGQCGTGSTTE</sequence>
<keyword evidence="2" id="KW-1185">Reference proteome</keyword>
<evidence type="ECO:0000313" key="1">
    <source>
        <dbReference type="EMBL" id="OSQ46626.1"/>
    </source>
</evidence>
<dbReference type="AlphaFoldDB" id="A0A1Y2LBA9"/>
<protein>
    <submittedName>
        <fullName evidence="1">Uncharacterized protein</fullName>
    </submittedName>
</protein>